<dbReference type="EMBL" id="JBHRSS010000003">
    <property type="protein sequence ID" value="MFC3103873.1"/>
    <property type="molecule type" value="Genomic_DNA"/>
</dbReference>
<evidence type="ECO:0000259" key="1">
    <source>
        <dbReference type="Pfam" id="PF13622"/>
    </source>
</evidence>
<feature type="domain" description="Acyl-CoA thioesterase-like N-terminal HotDog" evidence="1">
    <location>
        <begin position="61"/>
        <end position="143"/>
    </location>
</feature>
<dbReference type="Gene3D" id="3.10.129.10">
    <property type="entry name" value="Hotdog Thioesterase"/>
    <property type="match status" value="1"/>
</dbReference>
<keyword evidence="3" id="KW-1185">Reference proteome</keyword>
<accession>A0ABV7EPS6</accession>
<protein>
    <submittedName>
        <fullName evidence="2">PaaI family thioesterase</fullName>
        <ecNumber evidence="2">3.1.2.-</ecNumber>
    </submittedName>
</protein>
<dbReference type="Pfam" id="PF13622">
    <property type="entry name" value="4HBT_3"/>
    <property type="match status" value="1"/>
</dbReference>
<name>A0ABV7EPS6_9GAMM</name>
<dbReference type="Proteomes" id="UP001595462">
    <property type="component" value="Unassembled WGS sequence"/>
</dbReference>
<dbReference type="GO" id="GO:0016787">
    <property type="term" value="F:hydrolase activity"/>
    <property type="evidence" value="ECO:0007669"/>
    <property type="project" value="UniProtKB-KW"/>
</dbReference>
<gene>
    <name evidence="2" type="ORF">ACFOSU_08205</name>
</gene>
<dbReference type="SUPFAM" id="SSF54637">
    <property type="entry name" value="Thioesterase/thiol ester dehydrase-isomerase"/>
    <property type="match status" value="1"/>
</dbReference>
<comment type="caution">
    <text evidence="2">The sequence shown here is derived from an EMBL/GenBank/DDBJ whole genome shotgun (WGS) entry which is preliminary data.</text>
</comment>
<dbReference type="EC" id="3.1.2.-" evidence="2"/>
<dbReference type="CDD" id="cd03443">
    <property type="entry name" value="PaaI_thioesterase"/>
    <property type="match status" value="1"/>
</dbReference>
<evidence type="ECO:0000313" key="2">
    <source>
        <dbReference type="EMBL" id="MFC3103873.1"/>
    </source>
</evidence>
<dbReference type="RefSeq" id="WP_380688318.1">
    <property type="nucleotide sequence ID" value="NZ_JBHRSS010000003.1"/>
</dbReference>
<proteinExistence type="predicted"/>
<sequence>MNASAEQLQAALQARDFAAVAGAIPYAVFLGLAVEDDRNGDGRIYRMPFREALVGNVRLQALHGGTVAGLLEVSMQLDVLIAESQLRLPYPVDFSIDYWRSAQARDCLCRCRLIRSGRRIAQVQAECWQDDPDKPVAFARADFLLRAADSGEAD</sequence>
<dbReference type="InterPro" id="IPR029069">
    <property type="entry name" value="HotDog_dom_sf"/>
</dbReference>
<evidence type="ECO:0000313" key="3">
    <source>
        <dbReference type="Proteomes" id="UP001595462"/>
    </source>
</evidence>
<dbReference type="InterPro" id="IPR049449">
    <property type="entry name" value="TesB_ACOT8-like_N"/>
</dbReference>
<keyword evidence="2" id="KW-0378">Hydrolase</keyword>
<reference evidence="3" key="1">
    <citation type="journal article" date="2019" name="Int. J. Syst. Evol. Microbiol.">
        <title>The Global Catalogue of Microorganisms (GCM) 10K type strain sequencing project: providing services to taxonomists for standard genome sequencing and annotation.</title>
        <authorList>
            <consortium name="The Broad Institute Genomics Platform"/>
            <consortium name="The Broad Institute Genome Sequencing Center for Infectious Disease"/>
            <person name="Wu L."/>
            <person name="Ma J."/>
        </authorList>
    </citation>
    <scope>NUCLEOTIDE SEQUENCE [LARGE SCALE GENOMIC DNA]</scope>
    <source>
        <strain evidence="3">KCTC 52640</strain>
    </source>
</reference>
<organism evidence="2 3">
    <name type="scientific">Salinisphaera aquimarina</name>
    <dbReference type="NCBI Taxonomy" id="2094031"/>
    <lineage>
        <taxon>Bacteria</taxon>
        <taxon>Pseudomonadati</taxon>
        <taxon>Pseudomonadota</taxon>
        <taxon>Gammaproteobacteria</taxon>
        <taxon>Salinisphaerales</taxon>
        <taxon>Salinisphaeraceae</taxon>
        <taxon>Salinisphaera</taxon>
    </lineage>
</organism>